<evidence type="ECO:0000256" key="1">
    <source>
        <dbReference type="ARBA" id="ARBA00022649"/>
    </source>
</evidence>
<gene>
    <name evidence="2" type="ORF">GCM10011386_48080</name>
</gene>
<accession>A0ABQ1MZU9</accession>
<dbReference type="Pfam" id="PF05016">
    <property type="entry name" value="ParE_toxin"/>
    <property type="match status" value="1"/>
</dbReference>
<keyword evidence="1" id="KW-1277">Toxin-antitoxin system</keyword>
<reference evidence="3" key="1">
    <citation type="journal article" date="2019" name="Int. J. Syst. Evol. Microbiol.">
        <title>The Global Catalogue of Microorganisms (GCM) 10K type strain sequencing project: providing services to taxonomists for standard genome sequencing and annotation.</title>
        <authorList>
            <consortium name="The Broad Institute Genomics Platform"/>
            <consortium name="The Broad Institute Genome Sequencing Center for Infectious Disease"/>
            <person name="Wu L."/>
            <person name="Ma J."/>
        </authorList>
    </citation>
    <scope>NUCLEOTIDE SEQUENCE [LARGE SCALE GENOMIC DNA]</scope>
    <source>
        <strain evidence="3">CGMCC 1.15342</strain>
    </source>
</reference>
<dbReference type="EMBL" id="BMIK01000040">
    <property type="protein sequence ID" value="GGC50242.1"/>
    <property type="molecule type" value="Genomic_DNA"/>
</dbReference>
<dbReference type="RefSeq" id="WP_188754033.1">
    <property type="nucleotide sequence ID" value="NZ_BMIK01000040.1"/>
</dbReference>
<protein>
    <recommendedName>
        <fullName evidence="4">Type II toxin-antitoxin system RelE/ParE family toxin</fullName>
    </recommendedName>
</protein>
<dbReference type="InterPro" id="IPR007712">
    <property type="entry name" value="RelE/ParE_toxin"/>
</dbReference>
<keyword evidence="3" id="KW-1185">Reference proteome</keyword>
<dbReference type="Proteomes" id="UP000597338">
    <property type="component" value="Unassembled WGS sequence"/>
</dbReference>
<organism evidence="2 3">
    <name type="scientific">Parapedobacter defluvii</name>
    <dbReference type="NCBI Taxonomy" id="2045106"/>
    <lineage>
        <taxon>Bacteria</taxon>
        <taxon>Pseudomonadati</taxon>
        <taxon>Bacteroidota</taxon>
        <taxon>Sphingobacteriia</taxon>
        <taxon>Sphingobacteriales</taxon>
        <taxon>Sphingobacteriaceae</taxon>
        <taxon>Parapedobacter</taxon>
    </lineage>
</organism>
<dbReference type="InterPro" id="IPR035093">
    <property type="entry name" value="RelE/ParE_toxin_dom_sf"/>
</dbReference>
<name>A0ABQ1MZU9_9SPHI</name>
<evidence type="ECO:0000313" key="3">
    <source>
        <dbReference type="Proteomes" id="UP000597338"/>
    </source>
</evidence>
<proteinExistence type="predicted"/>
<evidence type="ECO:0000313" key="2">
    <source>
        <dbReference type="EMBL" id="GGC50242.1"/>
    </source>
</evidence>
<comment type="caution">
    <text evidence="2">The sequence shown here is derived from an EMBL/GenBank/DDBJ whole genome shotgun (WGS) entry which is preliminary data.</text>
</comment>
<sequence>MPNTVIISSLAEKELQDSFDWYEEQRIGLGKRFLNQIEASIAAVANNPKSYPVKVGPYRQYVVSTFPFVIVYEYIAEGELVYILHIFHASQNPVKKLRTK</sequence>
<dbReference type="Gene3D" id="3.30.2310.20">
    <property type="entry name" value="RelE-like"/>
    <property type="match status" value="1"/>
</dbReference>
<evidence type="ECO:0008006" key="4">
    <source>
        <dbReference type="Google" id="ProtNLM"/>
    </source>
</evidence>